<dbReference type="AlphaFoldDB" id="A0A0W8E2J4"/>
<dbReference type="EMBL" id="LNQE01001908">
    <property type="protein sequence ID" value="KUG02821.1"/>
    <property type="molecule type" value="Genomic_DNA"/>
</dbReference>
<accession>A0A0W8E2J4</accession>
<dbReference type="PANTHER" id="PTHR37292:SF2">
    <property type="entry name" value="DUF262 DOMAIN-CONTAINING PROTEIN"/>
    <property type="match status" value="1"/>
</dbReference>
<gene>
    <name evidence="1" type="ORF">ASZ90_019815</name>
</gene>
<comment type="caution">
    <text evidence="1">The sequence shown here is derived from an EMBL/GenBank/DDBJ whole genome shotgun (WGS) entry which is preliminary data.</text>
</comment>
<reference evidence="1" key="1">
    <citation type="journal article" date="2015" name="Proc. Natl. Acad. Sci. U.S.A.">
        <title>Networks of energetic and metabolic interactions define dynamics in microbial communities.</title>
        <authorList>
            <person name="Embree M."/>
            <person name="Liu J.K."/>
            <person name="Al-Bassam M.M."/>
            <person name="Zengler K."/>
        </authorList>
    </citation>
    <scope>NUCLEOTIDE SEQUENCE</scope>
</reference>
<organism evidence="1">
    <name type="scientific">hydrocarbon metagenome</name>
    <dbReference type="NCBI Taxonomy" id="938273"/>
    <lineage>
        <taxon>unclassified sequences</taxon>
        <taxon>metagenomes</taxon>
        <taxon>ecological metagenomes</taxon>
    </lineage>
</organism>
<evidence type="ECO:0008006" key="2">
    <source>
        <dbReference type="Google" id="ProtNLM"/>
    </source>
</evidence>
<evidence type="ECO:0000313" key="1">
    <source>
        <dbReference type="EMBL" id="KUG02821.1"/>
    </source>
</evidence>
<dbReference type="PANTHER" id="PTHR37292">
    <property type="entry name" value="VNG6097C"/>
    <property type="match status" value="1"/>
</dbReference>
<proteinExistence type="predicted"/>
<sequence length="193" mass="23214">MLLKRVFGAHPENVHRGMREVISYETDIELFPIDKIIDRFKGTEKSITFSDDDIENLFFYKYGQPYTFSALSVLYPTLDYRNKFHIDHIFLKSLFKKNAFEKKGIKTSEHEFYLENCNCLANLQLMEELPNQEKSDTDFKEWLQRTYPNDQERKAYMNKNFIPDNIDLSFSNFEQFIKERQLLMKKVFENVLK</sequence>
<protein>
    <recommendedName>
        <fullName evidence="2">DUF1524 domain-containing protein</fullName>
    </recommendedName>
</protein>
<name>A0A0W8E2J4_9ZZZZ</name>